<evidence type="ECO:0000259" key="2">
    <source>
        <dbReference type="PROSITE" id="PS50883"/>
    </source>
</evidence>
<sequence length="715" mass="78307">MSGIYHFWTVVLSLLVATLASYTALNLAGRITSASTDVARRTWLSGGAVAMGMGVWSMHFIGMLAFTLPIRTGYDYSMTAVSLAMAIGASYVALLVSTHGPLTWRRALLAGAVMAAGICGMHYLGMAAMRMMPAIQYDTALFVLSVVIAYVASVAALWIAHALRAEEAVVFLTVKRVGASLIMAVAITGMHYTGMAAANFDANAICGAADDLDIHWLGLSVTGVTLLVLVLTLVLSALESRFDASRRSWSGSLQKLNSALVRMASIDALTDLPNRATLTRNMEQAILRANGQKTEFAVLFMDLDGFKSINDSLGHSIGDGMLKAFAHRLRARVRREDTVARLGGDEFVVMVEGLHNRDGAARVAQSVIDALREELVFNGTSLRVTTSIGIAMYPHDADTVDQLIKHADIAMYGAKQDGRDGYRFYEESMGESFKRVLTVQQGLQEAMTQDQLFLHFQPKFSDGGRRLTGAEALIRWNHPRLGAIMPAEFIPVAERSGQIIDIGYWVTRTVCRHLKRWDAQGREPLRIAINLSPQQLHHPNVVPRMLEICQQEDVAPSRIMFEITETVAMHDAELSSRVIHAFHAHGFNIAIDDFGTGYSSLAYLQQFRVQQLKIDRFFTQGLDTHGEEGRNIVAAIVALAHSMNMEVVAEGVETDTQLDTLHDLECDQVQGYLLERPMPADKFEAFLDQSAQQARRVVQAAADALDIKPGPAPAA</sequence>
<feature type="transmembrane region" description="Helical" evidence="1">
    <location>
        <begin position="214"/>
        <end position="238"/>
    </location>
</feature>
<dbReference type="GO" id="GO:0003824">
    <property type="term" value="F:catalytic activity"/>
    <property type="evidence" value="ECO:0007669"/>
    <property type="project" value="UniProtKB-ARBA"/>
</dbReference>
<feature type="domain" description="GGDEF" evidence="3">
    <location>
        <begin position="294"/>
        <end position="427"/>
    </location>
</feature>
<dbReference type="CDD" id="cd01949">
    <property type="entry name" value="GGDEF"/>
    <property type="match status" value="1"/>
</dbReference>
<evidence type="ECO:0000313" key="5">
    <source>
        <dbReference type="EMBL" id="RXN86803.1"/>
    </source>
</evidence>
<dbReference type="SMART" id="SM00052">
    <property type="entry name" value="EAL"/>
    <property type="match status" value="1"/>
</dbReference>
<dbReference type="FunFam" id="3.30.70.270:FF:000001">
    <property type="entry name" value="Diguanylate cyclase domain protein"/>
    <property type="match status" value="1"/>
</dbReference>
<dbReference type="PROSITE" id="PS50924">
    <property type="entry name" value="MHYT"/>
    <property type="match status" value="1"/>
</dbReference>
<reference evidence="5 6" key="1">
    <citation type="journal article" date="2017" name="Int. J. Syst. Evol. Microbiol.">
        <title>Achromobacter aloeverae sp. nov., isolated from the root of Aloe vera (L.) Burm.f.</title>
        <authorList>
            <person name="Kuncharoen N."/>
            <person name="Muramatsu Y."/>
            <person name="Shibata C."/>
            <person name="Kamakura Y."/>
            <person name="Nakagawa Y."/>
            <person name="Tanasupawat S."/>
        </authorList>
    </citation>
    <scope>NUCLEOTIDE SEQUENCE [LARGE SCALE GENOMIC DNA]</scope>
    <source>
        <strain evidence="5 6">AVA-1</strain>
    </source>
</reference>
<feature type="transmembrane region" description="Helical" evidence="1">
    <location>
        <begin position="108"/>
        <end position="128"/>
    </location>
</feature>
<dbReference type="PROSITE" id="PS50887">
    <property type="entry name" value="GGDEF"/>
    <property type="match status" value="1"/>
</dbReference>
<dbReference type="PANTHER" id="PTHR44757:SF2">
    <property type="entry name" value="BIOFILM ARCHITECTURE MAINTENANCE PROTEIN MBAA"/>
    <property type="match status" value="1"/>
</dbReference>
<dbReference type="Pfam" id="PF00563">
    <property type="entry name" value="EAL"/>
    <property type="match status" value="1"/>
</dbReference>
<dbReference type="OrthoDB" id="9813903at2"/>
<evidence type="ECO:0000256" key="1">
    <source>
        <dbReference type="PROSITE-ProRule" id="PRU00244"/>
    </source>
</evidence>
<dbReference type="PANTHER" id="PTHR44757">
    <property type="entry name" value="DIGUANYLATE CYCLASE DGCP"/>
    <property type="match status" value="1"/>
</dbReference>
<feature type="transmembrane region" description="Helical" evidence="1">
    <location>
        <begin position="172"/>
        <end position="194"/>
    </location>
</feature>
<dbReference type="EMBL" id="PYAL01000005">
    <property type="protein sequence ID" value="RXN86803.1"/>
    <property type="molecule type" value="Genomic_DNA"/>
</dbReference>
<dbReference type="InterPro" id="IPR029787">
    <property type="entry name" value="Nucleotide_cyclase"/>
</dbReference>
<feature type="transmembrane region" description="Helical" evidence="1">
    <location>
        <begin position="6"/>
        <end position="27"/>
    </location>
</feature>
<dbReference type="InterPro" id="IPR000160">
    <property type="entry name" value="GGDEF_dom"/>
</dbReference>
<feature type="domain" description="EAL" evidence="2">
    <location>
        <begin position="436"/>
        <end position="691"/>
    </location>
</feature>
<gene>
    <name evidence="5" type="ORF">C7R54_17950</name>
</gene>
<dbReference type="CDD" id="cd01948">
    <property type="entry name" value="EAL"/>
    <property type="match status" value="1"/>
</dbReference>
<keyword evidence="1" id="KW-0812">Transmembrane</keyword>
<dbReference type="InterPro" id="IPR043128">
    <property type="entry name" value="Rev_trsase/Diguanyl_cyclase"/>
</dbReference>
<dbReference type="GO" id="GO:0016020">
    <property type="term" value="C:membrane"/>
    <property type="evidence" value="ECO:0007669"/>
    <property type="project" value="UniProtKB-UniRule"/>
</dbReference>
<feature type="transmembrane region" description="Helical" evidence="1">
    <location>
        <begin position="76"/>
        <end position="96"/>
    </location>
</feature>
<dbReference type="Proteomes" id="UP000290849">
    <property type="component" value="Unassembled WGS sequence"/>
</dbReference>
<dbReference type="Gene3D" id="3.30.70.270">
    <property type="match status" value="1"/>
</dbReference>
<dbReference type="PROSITE" id="PS50883">
    <property type="entry name" value="EAL"/>
    <property type="match status" value="1"/>
</dbReference>
<protein>
    <submittedName>
        <fullName evidence="5">Bifunctional diguanylate cyclase/phosphodiesterase</fullName>
    </submittedName>
</protein>
<feature type="domain" description="MHYT" evidence="4">
    <location>
        <begin position="5"/>
        <end position="201"/>
    </location>
</feature>
<dbReference type="InterPro" id="IPR001633">
    <property type="entry name" value="EAL_dom"/>
</dbReference>
<comment type="caution">
    <text evidence="5">The sequence shown here is derived from an EMBL/GenBank/DDBJ whole genome shotgun (WGS) entry which is preliminary data.</text>
</comment>
<dbReference type="SMART" id="SM00267">
    <property type="entry name" value="GGDEF"/>
    <property type="match status" value="1"/>
</dbReference>
<dbReference type="InterPro" id="IPR052155">
    <property type="entry name" value="Biofilm_reg_signaling"/>
</dbReference>
<dbReference type="SUPFAM" id="SSF55073">
    <property type="entry name" value="Nucleotide cyclase"/>
    <property type="match status" value="1"/>
</dbReference>
<dbReference type="RefSeq" id="WP_129151803.1">
    <property type="nucleotide sequence ID" value="NZ_JBHSDO010000012.1"/>
</dbReference>
<dbReference type="AlphaFoldDB" id="A0A4Q1HJQ4"/>
<keyword evidence="6" id="KW-1185">Reference proteome</keyword>
<dbReference type="Pfam" id="PF03707">
    <property type="entry name" value="MHYT"/>
    <property type="match status" value="2"/>
</dbReference>
<keyword evidence="1" id="KW-1133">Transmembrane helix</keyword>
<evidence type="ECO:0000259" key="4">
    <source>
        <dbReference type="PROSITE" id="PS50924"/>
    </source>
</evidence>
<feature type="transmembrane region" description="Helical" evidence="1">
    <location>
        <begin position="48"/>
        <end position="70"/>
    </location>
</feature>
<name>A0A4Q1HJQ4_9BURK</name>
<dbReference type="InterPro" id="IPR005330">
    <property type="entry name" value="MHYT_dom"/>
</dbReference>
<feature type="transmembrane region" description="Helical" evidence="1">
    <location>
        <begin position="140"/>
        <end position="160"/>
    </location>
</feature>
<dbReference type="Pfam" id="PF00990">
    <property type="entry name" value="GGDEF"/>
    <property type="match status" value="1"/>
</dbReference>
<proteinExistence type="predicted"/>
<dbReference type="InterPro" id="IPR035919">
    <property type="entry name" value="EAL_sf"/>
</dbReference>
<accession>A0A4Q1HJQ4</accession>
<organism evidence="5 6">
    <name type="scientific">Achromobacter aloeverae</name>
    <dbReference type="NCBI Taxonomy" id="1750518"/>
    <lineage>
        <taxon>Bacteria</taxon>
        <taxon>Pseudomonadati</taxon>
        <taxon>Pseudomonadota</taxon>
        <taxon>Betaproteobacteria</taxon>
        <taxon>Burkholderiales</taxon>
        <taxon>Alcaligenaceae</taxon>
        <taxon>Achromobacter</taxon>
    </lineage>
</organism>
<dbReference type="NCBIfam" id="TIGR00254">
    <property type="entry name" value="GGDEF"/>
    <property type="match status" value="1"/>
</dbReference>
<dbReference type="Gene3D" id="3.20.20.450">
    <property type="entry name" value="EAL domain"/>
    <property type="match status" value="1"/>
</dbReference>
<evidence type="ECO:0000313" key="6">
    <source>
        <dbReference type="Proteomes" id="UP000290849"/>
    </source>
</evidence>
<dbReference type="SUPFAM" id="SSF141868">
    <property type="entry name" value="EAL domain-like"/>
    <property type="match status" value="1"/>
</dbReference>
<keyword evidence="1" id="KW-0472">Membrane</keyword>
<evidence type="ECO:0000259" key="3">
    <source>
        <dbReference type="PROSITE" id="PS50887"/>
    </source>
</evidence>